<comment type="function">
    <text evidence="11">Plays an important role in cellulose degradation. Shows hydrolytic activity against several glycosidic compounds.</text>
</comment>
<dbReference type="PROSITE" id="PS50893">
    <property type="entry name" value="ABC_TRANSPORTER_2"/>
    <property type="match status" value="2"/>
</dbReference>
<dbReference type="PROSITE" id="PS00572">
    <property type="entry name" value="GLYCOSYL_HYDROL_F1_1"/>
    <property type="match status" value="1"/>
</dbReference>
<dbReference type="GO" id="GO:0005524">
    <property type="term" value="F:ATP binding"/>
    <property type="evidence" value="ECO:0007669"/>
    <property type="project" value="UniProtKB-KW"/>
</dbReference>
<sequence length="1366" mass="153185">MSLSRLCLCRPLPRLQHHNPACSLCRAPSITVRSLTEHAPSTPLAVSDSSSSFSAPAIDQNKLRHLKHPSRGGQDLSKRYQRLERSIRGKTSYGRGIEDFERSRGVTDPAPYTTEEAIQEASTVTGKLARRIYRGFVVPEVPKPPADDECCMSGCAICVYDLYDEARTDFIQAMVKLRADLTMLGVPESEWPADIRRDGQASEPVPASKPNTSASLSAFEQLELTLRAKREKDMSASTTVTQDGYCCTTSRSRLATLLQPLSTSMAQTLPSDFVWGYATASYQVEGSVDVDGRLPSIWDTFSHKPSTTKDGGNGDVATDSYRLWKQDVELLKQYGVKAYRFSISWSRVIPLGGRNDPVNEEGIQHYRTLLEELVKNGITPFVTLYHWDLPQGLHDRYGGWLNKEEVVKDYVNYAKLLFERYGDIVKNWITHNEPWCISVLGYATGTFAPGHTGNKENWIVGHNLILAHAYAVKLYREQFKQSQGGQIGITLDLHWQQPWDDSPQNVEAAQRGIDFKLGRFADPIYKGYYPASVTKLIGDRLPQFTEEEIAVVKGSSDFFGLNTYTTQLVQDGGDNEIQGFVKYTFTRPDGTQLGRQAHVPWLQTYPDGFRSLLNYLWKTYQLPIYVTENGFAEKDENIRPVEEVVHDEGRIEYYEGYANAVLKAVTEDRVPVKSYFAWTLLDNFEWADGYETRFGVTHVDYSTQKRTPKDSAKFLTKISRFHNDTLVTLSNDIDLKGVHIAIGPRILLDSANLRLFRGVHYGLVGQNGIGKSTLLKCIGYNLLAGFPSNVRVLYVEQLEGADMTKSVVRFVTDADYKAARARRELKVLQGALEGEDPEEVARAMRGIRLERAKEDLGAADKIALERSGARGKEARTELLKQEKRVEEMVAASDDELSPEKVTRATVEAQELLTELFAAMELHGEEAAEAKARSILKGLRFPLDWHDRPLGELSGGWRIRVALASALHIEPDILLMDEPTNHLDLPAIIWLQDYLSQLSDTTIVTVSHDRAFLNAVVDEIIVFKKQALTYHTGNFDEYLENTEEKHKYMERMAAALERKKNAAERGIQAAMSQARKAGDDKKMAQIASRTRKLDRMGMEVNEKGHRFKLNRDRVGFYNDTRSDIEVEQAEQGPTWSIPDPLPLRQGGAIIEAELISVGYDKKKPAMLANVTLNVGQDARIAIVGANGSGKTTLVKALVGDLAPLKGKISRHPTAKIGYFTQNHVDELHQYPADTSALSLIKERHPEYSEQEYRAHLGKYGIRANALQSLHSLSGGQKVRVAFALATFGSSPHLLVLDEPTNHLDYLTTEALLEALKEYNGAVLVVSHDQFFVSEVAEQVYAVKKGQLVHLEGGMEEYVKLCRKRRLK</sequence>
<dbReference type="InterPro" id="IPR017871">
    <property type="entry name" value="ABC_transporter-like_CS"/>
</dbReference>
<evidence type="ECO:0000256" key="5">
    <source>
        <dbReference type="ARBA" id="ARBA00022801"/>
    </source>
</evidence>
<evidence type="ECO:0000256" key="3">
    <source>
        <dbReference type="ARBA" id="ARBA00012744"/>
    </source>
</evidence>
<evidence type="ECO:0000256" key="13">
    <source>
        <dbReference type="RuleBase" id="RU004468"/>
    </source>
</evidence>
<evidence type="ECO:0000256" key="1">
    <source>
        <dbReference type="ARBA" id="ARBA00000448"/>
    </source>
</evidence>
<evidence type="ECO:0000256" key="8">
    <source>
        <dbReference type="ARBA" id="ARBA00023277"/>
    </source>
</evidence>
<keyword evidence="10" id="KW-0624">Polysaccharide degradation</keyword>
<dbReference type="Pfam" id="PF09791">
    <property type="entry name" value="Oxidored-like"/>
    <property type="match status" value="1"/>
</dbReference>
<dbReference type="PANTHER" id="PTHR10353">
    <property type="entry name" value="GLYCOSYL HYDROLASE"/>
    <property type="match status" value="1"/>
</dbReference>
<feature type="coiled-coil region" evidence="14">
    <location>
        <begin position="1038"/>
        <end position="1072"/>
    </location>
</feature>
<keyword evidence="7" id="KW-0136">Cellulose degradation</keyword>
<dbReference type="SUPFAM" id="SSF52540">
    <property type="entry name" value="P-loop containing nucleoside triphosphate hydrolases"/>
    <property type="match status" value="2"/>
</dbReference>
<dbReference type="InterPro" id="IPR027417">
    <property type="entry name" value="P-loop_NTPase"/>
</dbReference>
<evidence type="ECO:0000256" key="7">
    <source>
        <dbReference type="ARBA" id="ARBA00023001"/>
    </source>
</evidence>
<keyword evidence="4" id="KW-0547">Nucleotide-binding</keyword>
<evidence type="ECO:0000256" key="14">
    <source>
        <dbReference type="SAM" id="Coils"/>
    </source>
</evidence>
<name>A0A2G8S1Q0_9APHY</name>
<dbReference type="PRINTS" id="PR00131">
    <property type="entry name" value="GLHYDRLASE1"/>
</dbReference>
<dbReference type="InterPro" id="IPR018120">
    <property type="entry name" value="Glyco_hydro_1_AS"/>
</dbReference>
<proteinExistence type="inferred from homology"/>
<dbReference type="Gene3D" id="3.20.20.80">
    <property type="entry name" value="Glycosidases"/>
    <property type="match status" value="1"/>
</dbReference>
<evidence type="ECO:0000256" key="4">
    <source>
        <dbReference type="ARBA" id="ARBA00022741"/>
    </source>
</evidence>
<dbReference type="STRING" id="1077348.A0A2G8S1Q0"/>
<evidence type="ECO:0000313" key="18">
    <source>
        <dbReference type="Proteomes" id="UP000230002"/>
    </source>
</evidence>
<dbReference type="SMART" id="SM00382">
    <property type="entry name" value="AAA"/>
    <property type="match status" value="2"/>
</dbReference>
<dbReference type="InterPro" id="IPR033132">
    <property type="entry name" value="GH_1_N_CS"/>
</dbReference>
<evidence type="ECO:0000256" key="2">
    <source>
        <dbReference type="ARBA" id="ARBA00010838"/>
    </source>
</evidence>
<dbReference type="InterPro" id="IPR003593">
    <property type="entry name" value="AAA+_ATPase"/>
</dbReference>
<keyword evidence="5 13" id="KW-0378">Hydrolase</keyword>
<dbReference type="GO" id="GO:0080079">
    <property type="term" value="F:cellobiose glucosidase activity"/>
    <property type="evidence" value="ECO:0007669"/>
    <property type="project" value="UniProtKB-ARBA"/>
</dbReference>
<comment type="caution">
    <text evidence="17">The sequence shown here is derived from an EMBL/GenBank/DDBJ whole genome shotgun (WGS) entry which is preliminary data.</text>
</comment>
<feature type="active site" description="Nucleophile" evidence="12">
    <location>
        <position position="628"/>
    </location>
</feature>
<comment type="catalytic activity">
    <reaction evidence="1">
        <text>Hydrolysis of terminal, non-reducing beta-D-glucosyl residues with release of beta-D-glucose.</text>
        <dbReference type="EC" id="3.2.1.21"/>
    </reaction>
</comment>
<dbReference type="GO" id="GO:0016887">
    <property type="term" value="F:ATP hydrolysis activity"/>
    <property type="evidence" value="ECO:0007669"/>
    <property type="project" value="InterPro"/>
</dbReference>
<accession>A0A2G8S1Q0</accession>
<dbReference type="EC" id="3.2.1.21" evidence="3"/>
<keyword evidence="18" id="KW-1185">Reference proteome</keyword>
<evidence type="ECO:0000256" key="6">
    <source>
        <dbReference type="ARBA" id="ARBA00022840"/>
    </source>
</evidence>
<keyword evidence="6 17" id="KW-0067">ATP-binding</keyword>
<organism evidence="17 18">
    <name type="scientific">Ganoderma sinense ZZ0214-1</name>
    <dbReference type="NCBI Taxonomy" id="1077348"/>
    <lineage>
        <taxon>Eukaryota</taxon>
        <taxon>Fungi</taxon>
        <taxon>Dikarya</taxon>
        <taxon>Basidiomycota</taxon>
        <taxon>Agaricomycotina</taxon>
        <taxon>Agaricomycetes</taxon>
        <taxon>Polyporales</taxon>
        <taxon>Polyporaceae</taxon>
        <taxon>Ganoderma</taxon>
    </lineage>
</organism>
<dbReference type="InterPro" id="IPR003439">
    <property type="entry name" value="ABC_transporter-like_ATP-bd"/>
</dbReference>
<evidence type="ECO:0000256" key="15">
    <source>
        <dbReference type="SAM" id="MobiDB-lite"/>
    </source>
</evidence>
<evidence type="ECO:0000256" key="9">
    <source>
        <dbReference type="ARBA" id="ARBA00023295"/>
    </source>
</evidence>
<evidence type="ECO:0000256" key="10">
    <source>
        <dbReference type="ARBA" id="ARBA00023326"/>
    </source>
</evidence>
<dbReference type="Pfam" id="PF00005">
    <property type="entry name" value="ABC_tran"/>
    <property type="match status" value="2"/>
</dbReference>
<dbReference type="InterPro" id="IPR017853">
    <property type="entry name" value="GH"/>
</dbReference>
<dbReference type="OrthoDB" id="2110130at2759"/>
<dbReference type="InterPro" id="IPR019180">
    <property type="entry name" value="Oxidoreductase-like_N"/>
</dbReference>
<feature type="domain" description="ABC transporter" evidence="16">
    <location>
        <begin position="1151"/>
        <end position="1365"/>
    </location>
</feature>
<dbReference type="GO" id="GO:0030245">
    <property type="term" value="P:cellulose catabolic process"/>
    <property type="evidence" value="ECO:0007669"/>
    <property type="project" value="UniProtKB-KW"/>
</dbReference>
<dbReference type="PANTHER" id="PTHR10353:SF36">
    <property type="entry name" value="LP05116P"/>
    <property type="match status" value="1"/>
</dbReference>
<evidence type="ECO:0000256" key="11">
    <source>
        <dbReference type="ARBA" id="ARBA00056775"/>
    </source>
</evidence>
<keyword evidence="9 13" id="KW-0326">Glycosidase</keyword>
<comment type="similarity">
    <text evidence="2">Belongs to the glycosyl hydrolase 1 family.</text>
</comment>
<evidence type="ECO:0000259" key="16">
    <source>
        <dbReference type="PROSITE" id="PS50893"/>
    </source>
</evidence>
<reference evidence="17 18" key="1">
    <citation type="journal article" date="2015" name="Sci. Rep.">
        <title>Chromosome-level genome map provides insights into diverse defense mechanisms in the medicinal fungus Ganoderma sinense.</title>
        <authorList>
            <person name="Zhu Y."/>
            <person name="Xu J."/>
            <person name="Sun C."/>
            <person name="Zhou S."/>
            <person name="Xu H."/>
            <person name="Nelson D.R."/>
            <person name="Qian J."/>
            <person name="Song J."/>
            <person name="Luo H."/>
            <person name="Xiang L."/>
            <person name="Li Y."/>
            <person name="Xu Z."/>
            <person name="Ji A."/>
            <person name="Wang L."/>
            <person name="Lu S."/>
            <person name="Hayward A."/>
            <person name="Sun W."/>
            <person name="Li X."/>
            <person name="Schwartz D.C."/>
            <person name="Wang Y."/>
            <person name="Chen S."/>
        </authorList>
    </citation>
    <scope>NUCLEOTIDE SEQUENCE [LARGE SCALE GENOMIC DNA]</scope>
    <source>
        <strain evidence="17 18">ZZ0214-1</strain>
    </source>
</reference>
<dbReference type="PROSITE" id="PS00653">
    <property type="entry name" value="GLYCOSYL_HYDROL_F1_2"/>
    <property type="match status" value="1"/>
</dbReference>
<gene>
    <name evidence="17" type="ORF">GSI_10819</name>
</gene>
<evidence type="ECO:0000313" key="17">
    <source>
        <dbReference type="EMBL" id="PIL27667.1"/>
    </source>
</evidence>
<keyword evidence="8" id="KW-0119">Carbohydrate metabolism</keyword>
<dbReference type="Gene3D" id="3.40.50.300">
    <property type="entry name" value="P-loop containing nucleotide triphosphate hydrolases"/>
    <property type="match status" value="2"/>
</dbReference>
<evidence type="ECO:0000256" key="12">
    <source>
        <dbReference type="PROSITE-ProRule" id="PRU10055"/>
    </source>
</evidence>
<dbReference type="SUPFAM" id="SSF51445">
    <property type="entry name" value="(Trans)glycosidases"/>
    <property type="match status" value="1"/>
</dbReference>
<feature type="region of interest" description="Disordered" evidence="15">
    <location>
        <begin position="61"/>
        <end position="81"/>
    </location>
</feature>
<dbReference type="Proteomes" id="UP000230002">
    <property type="component" value="Unassembled WGS sequence"/>
</dbReference>
<dbReference type="PROSITE" id="PS00211">
    <property type="entry name" value="ABC_TRANSPORTER_1"/>
    <property type="match status" value="1"/>
</dbReference>
<dbReference type="Pfam" id="PF00232">
    <property type="entry name" value="Glyco_hydro_1"/>
    <property type="match status" value="1"/>
</dbReference>
<dbReference type="FunFam" id="3.20.20.80:FF:000011">
    <property type="entry name" value="Cytosolic beta-glucosidase"/>
    <property type="match status" value="1"/>
</dbReference>
<dbReference type="CDD" id="cd03221">
    <property type="entry name" value="ABCF_EF-3"/>
    <property type="match status" value="1"/>
</dbReference>
<protein>
    <recommendedName>
        <fullName evidence="3">beta-glucosidase</fullName>
        <ecNumber evidence="3">3.2.1.21</ecNumber>
    </recommendedName>
</protein>
<dbReference type="InterPro" id="IPR001360">
    <property type="entry name" value="Glyco_hydro_1"/>
</dbReference>
<feature type="domain" description="ABC transporter" evidence="16">
    <location>
        <begin position="733"/>
        <end position="1050"/>
    </location>
</feature>
<keyword evidence="14" id="KW-0175">Coiled coil</keyword>
<dbReference type="EMBL" id="AYKW01000034">
    <property type="protein sequence ID" value="PIL27667.1"/>
    <property type="molecule type" value="Genomic_DNA"/>
</dbReference>